<gene>
    <name evidence="1" type="ORF">UFOVP1033_146</name>
    <name evidence="2" type="ORF">UFOVP1631_146</name>
</gene>
<proteinExistence type="predicted"/>
<evidence type="ECO:0000313" key="2">
    <source>
        <dbReference type="EMBL" id="CAB4221050.1"/>
    </source>
</evidence>
<sequence>MATNNNGNLLDTAGEVAIDFVWGNFPMQPNDVRPNTATGRLDPALDSHIIALSGWNGFPLYNPNTAGEDVVGATDYVLVPSVVGLTTALATDAMKDASLVPTTASAAANVRKDITRIDATSSTVAYVFATYADSTYPVGSKVTITAGTGIPAYAIGTWTVTGASSGNQITIGGSGFTVANTTSISGTNTLSGAAGTIKTQSVAAGANSIAPATAVTITPWAAAS</sequence>
<dbReference type="EMBL" id="LR797501">
    <property type="protein sequence ID" value="CAB4221050.1"/>
    <property type="molecule type" value="Genomic_DNA"/>
</dbReference>
<name>A0A6J5T0I0_9CAUD</name>
<reference evidence="2" key="1">
    <citation type="submission" date="2020-05" db="EMBL/GenBank/DDBJ databases">
        <authorList>
            <person name="Chiriac C."/>
            <person name="Salcher M."/>
            <person name="Ghai R."/>
            <person name="Kavagutti S V."/>
        </authorList>
    </citation>
    <scope>NUCLEOTIDE SEQUENCE</scope>
</reference>
<dbReference type="EMBL" id="LR796981">
    <property type="protein sequence ID" value="CAB4179507.1"/>
    <property type="molecule type" value="Genomic_DNA"/>
</dbReference>
<evidence type="ECO:0000313" key="1">
    <source>
        <dbReference type="EMBL" id="CAB4179507.1"/>
    </source>
</evidence>
<accession>A0A6J5T0I0</accession>
<protein>
    <submittedName>
        <fullName evidence="2">Uncharacterized protein</fullName>
    </submittedName>
</protein>
<organism evidence="2">
    <name type="scientific">uncultured Caudovirales phage</name>
    <dbReference type="NCBI Taxonomy" id="2100421"/>
    <lineage>
        <taxon>Viruses</taxon>
        <taxon>Duplodnaviria</taxon>
        <taxon>Heunggongvirae</taxon>
        <taxon>Uroviricota</taxon>
        <taxon>Caudoviricetes</taxon>
        <taxon>Peduoviridae</taxon>
        <taxon>Maltschvirus</taxon>
        <taxon>Maltschvirus maltsch</taxon>
    </lineage>
</organism>